<organism evidence="11 12">
    <name type="scientific">Elongatibacter sediminis</name>
    <dbReference type="NCBI Taxonomy" id="3119006"/>
    <lineage>
        <taxon>Bacteria</taxon>
        <taxon>Pseudomonadati</taxon>
        <taxon>Pseudomonadota</taxon>
        <taxon>Gammaproteobacteria</taxon>
        <taxon>Chromatiales</taxon>
        <taxon>Wenzhouxiangellaceae</taxon>
        <taxon>Elongatibacter</taxon>
    </lineage>
</organism>
<accession>A0AAW9RED5</accession>
<evidence type="ECO:0000313" key="12">
    <source>
        <dbReference type="Proteomes" id="UP001359886"/>
    </source>
</evidence>
<dbReference type="GO" id="GO:0140359">
    <property type="term" value="F:ABC-type transporter activity"/>
    <property type="evidence" value="ECO:0007669"/>
    <property type="project" value="InterPro"/>
</dbReference>
<evidence type="ECO:0000256" key="8">
    <source>
        <dbReference type="ARBA" id="ARBA00023136"/>
    </source>
</evidence>
<feature type="domain" description="ABC transmembrane type-2" evidence="10">
    <location>
        <begin position="27"/>
        <end position="247"/>
    </location>
</feature>
<keyword evidence="12" id="KW-1185">Reference proteome</keyword>
<dbReference type="Proteomes" id="UP001359886">
    <property type="component" value="Unassembled WGS sequence"/>
</dbReference>
<keyword evidence="8 9" id="KW-0472">Membrane</keyword>
<dbReference type="GO" id="GO:0015920">
    <property type="term" value="P:lipopolysaccharide transport"/>
    <property type="evidence" value="ECO:0007669"/>
    <property type="project" value="TreeGrafter"/>
</dbReference>
<keyword evidence="6 9" id="KW-0812">Transmembrane</keyword>
<evidence type="ECO:0000256" key="5">
    <source>
        <dbReference type="ARBA" id="ARBA00022519"/>
    </source>
</evidence>
<protein>
    <recommendedName>
        <fullName evidence="9">Transport permease protein</fullName>
    </recommendedName>
</protein>
<keyword evidence="5" id="KW-0997">Cell inner membrane</keyword>
<dbReference type="PANTHER" id="PTHR30413:SF8">
    <property type="entry name" value="TRANSPORT PERMEASE PROTEIN"/>
    <property type="match status" value="1"/>
</dbReference>
<comment type="caution">
    <text evidence="11">The sequence shown here is derived from an EMBL/GenBank/DDBJ whole genome shotgun (WGS) entry which is preliminary data.</text>
</comment>
<evidence type="ECO:0000256" key="6">
    <source>
        <dbReference type="ARBA" id="ARBA00022692"/>
    </source>
</evidence>
<evidence type="ECO:0000256" key="9">
    <source>
        <dbReference type="RuleBase" id="RU361157"/>
    </source>
</evidence>
<dbReference type="PANTHER" id="PTHR30413">
    <property type="entry name" value="INNER MEMBRANE TRANSPORT PERMEASE"/>
    <property type="match status" value="1"/>
</dbReference>
<evidence type="ECO:0000256" key="7">
    <source>
        <dbReference type="ARBA" id="ARBA00022989"/>
    </source>
</evidence>
<dbReference type="EMBL" id="JAZHOG010000001">
    <property type="protein sequence ID" value="MEJ8566448.1"/>
    <property type="molecule type" value="Genomic_DNA"/>
</dbReference>
<feature type="transmembrane region" description="Helical" evidence="9">
    <location>
        <begin position="135"/>
        <end position="161"/>
    </location>
</feature>
<name>A0AAW9RED5_9GAMM</name>
<proteinExistence type="inferred from homology"/>
<keyword evidence="4 9" id="KW-1003">Cell membrane</keyword>
<evidence type="ECO:0000256" key="2">
    <source>
        <dbReference type="ARBA" id="ARBA00007783"/>
    </source>
</evidence>
<keyword evidence="3 9" id="KW-0813">Transport</keyword>
<evidence type="ECO:0000313" key="11">
    <source>
        <dbReference type="EMBL" id="MEJ8566448.1"/>
    </source>
</evidence>
<dbReference type="InterPro" id="IPR013525">
    <property type="entry name" value="ABC2_TM"/>
</dbReference>
<evidence type="ECO:0000256" key="3">
    <source>
        <dbReference type="ARBA" id="ARBA00022448"/>
    </source>
</evidence>
<keyword evidence="7 9" id="KW-1133">Transmembrane helix</keyword>
<feature type="transmembrane region" description="Helical" evidence="9">
    <location>
        <begin position="110"/>
        <end position="129"/>
    </location>
</feature>
<evidence type="ECO:0000256" key="1">
    <source>
        <dbReference type="ARBA" id="ARBA00004429"/>
    </source>
</evidence>
<dbReference type="AlphaFoldDB" id="A0AAW9RED5"/>
<dbReference type="InterPro" id="IPR047817">
    <property type="entry name" value="ABC2_TM_bact-type"/>
</dbReference>
<comment type="caution">
    <text evidence="9">Lacks conserved residue(s) required for the propagation of feature annotation.</text>
</comment>
<evidence type="ECO:0000256" key="4">
    <source>
        <dbReference type="ARBA" id="ARBA00022475"/>
    </source>
</evidence>
<dbReference type="PROSITE" id="PS51012">
    <property type="entry name" value="ABC_TM2"/>
    <property type="match status" value="1"/>
</dbReference>
<evidence type="ECO:0000259" key="10">
    <source>
        <dbReference type="PROSITE" id="PS51012"/>
    </source>
</evidence>
<dbReference type="GO" id="GO:0005886">
    <property type="term" value="C:plasma membrane"/>
    <property type="evidence" value="ECO:0007669"/>
    <property type="project" value="UniProtKB-SubCell"/>
</dbReference>
<reference evidence="11 12" key="1">
    <citation type="submission" date="2024-02" db="EMBL/GenBank/DDBJ databases">
        <title>A novel Wenzhouxiangellaceae bacterium, isolated from coastal sediments.</title>
        <authorList>
            <person name="Du Z.-J."/>
            <person name="Ye Y.-Q."/>
            <person name="Zhang X.-Y."/>
        </authorList>
    </citation>
    <scope>NUCLEOTIDE SEQUENCE [LARGE SCALE GENOMIC DNA]</scope>
    <source>
        <strain evidence="11 12">CH-27</strain>
    </source>
</reference>
<feature type="transmembrane region" description="Helical" evidence="9">
    <location>
        <begin position="29"/>
        <end position="47"/>
    </location>
</feature>
<comment type="subcellular location">
    <subcellularLocation>
        <location evidence="1 9">Cell inner membrane</location>
        <topology evidence="1 9">Multi-pass membrane protein</topology>
    </subcellularLocation>
</comment>
<gene>
    <name evidence="11" type="ORF">V3330_02315</name>
</gene>
<dbReference type="RefSeq" id="WP_354693767.1">
    <property type="nucleotide sequence ID" value="NZ_JAZHOG010000001.1"/>
</dbReference>
<sequence length="255" mass="28699">MSWRHFAYVLFQTTRASFLAEEKNSSLGLIWHLLNPILMTAVLFMVFRNVDRLREIEHYELFILIGLVHYNFFINSTTRCAQNFLRSRSLILNTTVPLQLLVLRQTCIEGLTLFIEILLVLVLGVFMGANLGGALLVYPLVFAGILALSLGASLLLCALVVFLSDLNYIWSLFCRMLFFVTPVFFDPQIVGDGLARTVVELNPLTGLITLARDTLLYGGEIDPLETGLALMGSMLVLAFGWILFRTTSPRIPDYI</sequence>
<dbReference type="Pfam" id="PF01061">
    <property type="entry name" value="ABC2_membrane"/>
    <property type="match status" value="1"/>
</dbReference>
<comment type="similarity">
    <text evidence="2 9">Belongs to the ABC-2 integral membrane protein family.</text>
</comment>
<feature type="transmembrane region" description="Helical" evidence="9">
    <location>
        <begin position="168"/>
        <end position="185"/>
    </location>
</feature>
<feature type="transmembrane region" description="Helical" evidence="9">
    <location>
        <begin position="226"/>
        <end position="244"/>
    </location>
</feature>